<accession>A0ABP8FVV6</accession>
<sequence length="133" mass="15007">MDSIAWPMDSLSGAGMRAELKSVEISVDTGGTYLQGKALEGKSMHLDKVLEQLLVAQWQRYGSLPDTLKLHFSDDILMGGRGAVQDKIDQALEILRDTVSLSRYQMTYRKTGNNQKARLRREYPLLFPRKAGY</sequence>
<gene>
    <name evidence="1" type="ORF">GCM10023143_21570</name>
</gene>
<protein>
    <submittedName>
        <fullName evidence="1">Uncharacterized protein</fullName>
    </submittedName>
</protein>
<evidence type="ECO:0000313" key="1">
    <source>
        <dbReference type="EMBL" id="GAA4312092.1"/>
    </source>
</evidence>
<dbReference type="EMBL" id="BAABFN010000005">
    <property type="protein sequence ID" value="GAA4312092.1"/>
    <property type="molecule type" value="Genomic_DNA"/>
</dbReference>
<proteinExistence type="predicted"/>
<keyword evidence="2" id="KW-1185">Reference proteome</keyword>
<dbReference type="Proteomes" id="UP001501207">
    <property type="component" value="Unassembled WGS sequence"/>
</dbReference>
<evidence type="ECO:0000313" key="2">
    <source>
        <dbReference type="Proteomes" id="UP001501207"/>
    </source>
</evidence>
<name>A0ABP8FVV6_9BACT</name>
<comment type="caution">
    <text evidence="1">The sequence shown here is derived from an EMBL/GenBank/DDBJ whole genome shotgun (WGS) entry which is preliminary data.</text>
</comment>
<reference evidence="2" key="1">
    <citation type="journal article" date="2019" name="Int. J. Syst. Evol. Microbiol.">
        <title>The Global Catalogue of Microorganisms (GCM) 10K type strain sequencing project: providing services to taxonomists for standard genome sequencing and annotation.</title>
        <authorList>
            <consortium name="The Broad Institute Genomics Platform"/>
            <consortium name="The Broad Institute Genome Sequencing Center for Infectious Disease"/>
            <person name="Wu L."/>
            <person name="Ma J."/>
        </authorList>
    </citation>
    <scope>NUCLEOTIDE SEQUENCE [LARGE SCALE GENOMIC DNA]</scope>
    <source>
        <strain evidence="2">JCM 17664</strain>
    </source>
</reference>
<organism evidence="1 2">
    <name type="scientific">Compostibacter hankyongensis</name>
    <dbReference type="NCBI Taxonomy" id="1007089"/>
    <lineage>
        <taxon>Bacteria</taxon>
        <taxon>Pseudomonadati</taxon>
        <taxon>Bacteroidota</taxon>
        <taxon>Chitinophagia</taxon>
        <taxon>Chitinophagales</taxon>
        <taxon>Chitinophagaceae</taxon>
        <taxon>Compostibacter</taxon>
    </lineage>
</organism>